<feature type="binding site" evidence="10">
    <location>
        <position position="29"/>
    </location>
    <ligand>
        <name>substrate</name>
    </ligand>
</feature>
<dbReference type="AlphaFoldDB" id="J4KRJ3"/>
<dbReference type="HOGENOM" id="CLU_067069_1_0_6"/>
<dbReference type="PANTHER" id="PTHR32119">
    <property type="entry name" value="OROTIDINE 5'-PHOSPHATE DECARBOXYLASE"/>
    <property type="match status" value="1"/>
</dbReference>
<comment type="pathway">
    <text evidence="2 11">Pyrimidine metabolism; UMP biosynthesis via de novo pathway; UMP from orotate: step 2/2.</text>
</comment>
<evidence type="ECO:0000256" key="5">
    <source>
        <dbReference type="ARBA" id="ARBA00022793"/>
    </source>
</evidence>
<dbReference type="NCBIfam" id="TIGR01740">
    <property type="entry name" value="pyrF"/>
    <property type="match status" value="1"/>
</dbReference>
<dbReference type="GO" id="GO:0005829">
    <property type="term" value="C:cytosol"/>
    <property type="evidence" value="ECO:0007669"/>
    <property type="project" value="TreeGrafter"/>
</dbReference>
<comment type="function">
    <text evidence="1">Catalyzes the decarboxylation of orotidine 5'-monophosphate (OMP) to uridine 5'-monophosphate (UMP).</text>
</comment>
<evidence type="ECO:0000256" key="4">
    <source>
        <dbReference type="ARBA" id="ARBA00021923"/>
    </source>
</evidence>
<dbReference type="InterPro" id="IPR018089">
    <property type="entry name" value="OMPdecase_AS"/>
</dbReference>
<evidence type="ECO:0000313" key="13">
    <source>
        <dbReference type="EMBL" id="EJP71054.1"/>
    </source>
</evidence>
<feature type="binding site" evidence="10">
    <location>
        <position position="200"/>
    </location>
    <ligand>
        <name>substrate</name>
    </ligand>
</feature>
<name>J4KRJ3_9GAMM</name>
<feature type="binding site" evidence="10">
    <location>
        <position position="171"/>
    </location>
    <ligand>
        <name>substrate</name>
    </ligand>
</feature>
<evidence type="ECO:0000313" key="14">
    <source>
        <dbReference type="Proteomes" id="UP000010305"/>
    </source>
</evidence>
<feature type="domain" description="Orotidine 5'-phosphate decarboxylase" evidence="12">
    <location>
        <begin position="1"/>
        <end position="215"/>
    </location>
</feature>
<feature type="active site" description="For OMPdecase activity" evidence="9">
    <location>
        <position position="61"/>
    </location>
</feature>
<evidence type="ECO:0000256" key="6">
    <source>
        <dbReference type="ARBA" id="ARBA00022975"/>
    </source>
</evidence>
<feature type="binding site" evidence="10">
    <location>
        <position position="179"/>
    </location>
    <ligand>
        <name>substrate</name>
    </ligand>
</feature>
<evidence type="ECO:0000256" key="11">
    <source>
        <dbReference type="RuleBase" id="RU000512"/>
    </source>
</evidence>
<dbReference type="Pfam" id="PF00215">
    <property type="entry name" value="OMPdecase"/>
    <property type="match status" value="1"/>
</dbReference>
<evidence type="ECO:0000256" key="10">
    <source>
        <dbReference type="PIRSR" id="PIRSR614732-2"/>
    </source>
</evidence>
<evidence type="ECO:0000256" key="2">
    <source>
        <dbReference type="ARBA" id="ARBA00004861"/>
    </source>
</evidence>
<dbReference type="Gene3D" id="3.20.20.70">
    <property type="entry name" value="Aldolase class I"/>
    <property type="match status" value="1"/>
</dbReference>
<reference evidence="13 14" key="1">
    <citation type="journal article" date="2012" name="ISME J.">
        <title>Genomic insights to SAR86, an abundant and uncultivated marine bacterial lineage.</title>
        <authorList>
            <person name="Dupont C.L."/>
            <person name="Rusch D.B."/>
            <person name="Yooseph S."/>
            <person name="Lombardo M.J."/>
            <person name="Richter R.A."/>
            <person name="Valas R."/>
            <person name="Novotny M."/>
            <person name="Yee-Greenbaum J."/>
            <person name="Selengut J.D."/>
            <person name="Haft D.H."/>
            <person name="Halpern A.L."/>
            <person name="Lasken R.S."/>
            <person name="Nealson K."/>
            <person name="Friedman R."/>
            <person name="Venter J.C."/>
        </authorList>
    </citation>
    <scope>NUCLEOTIDE SEQUENCE [LARGE SCALE GENOMIC DNA]</scope>
</reference>
<feature type="binding site" evidence="10">
    <location>
        <position position="199"/>
    </location>
    <ligand>
        <name>substrate</name>
    </ligand>
</feature>
<dbReference type="NCBIfam" id="NF001273">
    <property type="entry name" value="PRK00230.1"/>
    <property type="match status" value="1"/>
</dbReference>
<dbReference type="InterPro" id="IPR014732">
    <property type="entry name" value="OMPdecase"/>
</dbReference>
<dbReference type="EMBL" id="JH611157">
    <property type="protein sequence ID" value="EJP71054.1"/>
    <property type="molecule type" value="Genomic_DNA"/>
</dbReference>
<sequence length="220" mass="24172">MIIVAIDEIDFDRASLIIDNLDSTKCMVKIGSISFNSIGKDIIYYAAEKGFDIFLDLKLHDIPNTVKKTIQGLSLLPITMLTIHTSGGKDMMLSAMEAVKNSKIKVFGVTALTSLSDEDTLSIFKRTTSDQVNAMLDIAEFAGIDGVVCSPHELKLVNSRRSLLAITPGIRIKDLKDDQKRVMTPKEAIDMGSDFIVIGRPITLSSDISKSLNEVYESIQ</sequence>
<evidence type="ECO:0000256" key="9">
    <source>
        <dbReference type="PIRSR" id="PIRSR614732-1"/>
    </source>
</evidence>
<feature type="binding site" evidence="10">
    <location>
        <position position="113"/>
    </location>
    <ligand>
        <name>substrate</name>
    </ligand>
</feature>
<dbReference type="CDD" id="cd04725">
    <property type="entry name" value="OMP_decarboxylase_like"/>
    <property type="match status" value="1"/>
</dbReference>
<evidence type="ECO:0000259" key="12">
    <source>
        <dbReference type="SMART" id="SM00934"/>
    </source>
</evidence>
<dbReference type="GO" id="GO:0044205">
    <property type="term" value="P:'de novo' UMP biosynthetic process"/>
    <property type="evidence" value="ECO:0007669"/>
    <property type="project" value="UniProtKB-UniPathway"/>
</dbReference>
<feature type="active site" description="For OMPdecase activity" evidence="9">
    <location>
        <position position="58"/>
    </location>
</feature>
<proteinExistence type="inferred from homology"/>
<dbReference type="PROSITE" id="PS00156">
    <property type="entry name" value="OMPDECASE"/>
    <property type="match status" value="1"/>
</dbReference>
<dbReference type="SUPFAM" id="SSF51366">
    <property type="entry name" value="Ribulose-phoshate binding barrel"/>
    <property type="match status" value="1"/>
</dbReference>
<dbReference type="UniPathway" id="UPA00070">
    <property type="reaction ID" value="UER00120"/>
</dbReference>
<dbReference type="SMART" id="SM00934">
    <property type="entry name" value="OMPdecase"/>
    <property type="match status" value="1"/>
</dbReference>
<accession>J4KRJ3</accession>
<keyword evidence="7 11" id="KW-0456">Lyase</keyword>
<evidence type="ECO:0000256" key="7">
    <source>
        <dbReference type="ARBA" id="ARBA00023239"/>
    </source>
</evidence>
<evidence type="ECO:0000256" key="1">
    <source>
        <dbReference type="ARBA" id="ARBA00002356"/>
    </source>
</evidence>
<dbReference type="InterPro" id="IPR001754">
    <property type="entry name" value="OMPdeCOase_dom"/>
</dbReference>
<dbReference type="GO" id="GO:0004590">
    <property type="term" value="F:orotidine-5'-phosphate decarboxylase activity"/>
    <property type="evidence" value="ECO:0007669"/>
    <property type="project" value="UniProtKB-EC"/>
</dbReference>
<keyword evidence="6 11" id="KW-0665">Pyrimidine biosynthesis</keyword>
<comment type="catalytic activity">
    <reaction evidence="8 11">
        <text>orotidine 5'-phosphate + H(+) = UMP + CO2</text>
        <dbReference type="Rhea" id="RHEA:11596"/>
        <dbReference type="ChEBI" id="CHEBI:15378"/>
        <dbReference type="ChEBI" id="CHEBI:16526"/>
        <dbReference type="ChEBI" id="CHEBI:57538"/>
        <dbReference type="ChEBI" id="CHEBI:57865"/>
        <dbReference type="EC" id="4.1.1.23"/>
    </reaction>
</comment>
<protein>
    <recommendedName>
        <fullName evidence="4 11">Orotidine 5'-phosphate decarboxylase</fullName>
        <ecNumber evidence="3 11">4.1.1.23</ecNumber>
    </recommendedName>
</protein>
<dbReference type="Proteomes" id="UP000010305">
    <property type="component" value="Unassembled WGS sequence"/>
</dbReference>
<dbReference type="GO" id="GO:0006207">
    <property type="term" value="P:'de novo' pyrimidine nucleobase biosynthetic process"/>
    <property type="evidence" value="ECO:0007669"/>
    <property type="project" value="InterPro"/>
</dbReference>
<comment type="similarity">
    <text evidence="11">Belongs to the OMP decarboxylase family.</text>
</comment>
<evidence type="ECO:0000256" key="3">
    <source>
        <dbReference type="ARBA" id="ARBA00012321"/>
    </source>
</evidence>
<dbReference type="InterPro" id="IPR013785">
    <property type="entry name" value="Aldolase_TIM"/>
</dbReference>
<feature type="active site" description="For OMPdecase activity" evidence="9">
    <location>
        <position position="56"/>
    </location>
</feature>
<evidence type="ECO:0000256" key="8">
    <source>
        <dbReference type="ARBA" id="ARBA00049157"/>
    </source>
</evidence>
<dbReference type="PANTHER" id="PTHR32119:SF2">
    <property type="entry name" value="OROTIDINE 5'-PHOSPHATE DECARBOXYLASE"/>
    <property type="match status" value="1"/>
</dbReference>
<organism evidence="13 14">
    <name type="scientific">SAR86 cluster bacterium SAR86A</name>
    <dbReference type="NCBI Taxonomy" id="1123866"/>
    <lineage>
        <taxon>Bacteria</taxon>
        <taxon>Pseudomonadati</taxon>
        <taxon>Pseudomonadota</taxon>
        <taxon>Gammaproteobacteria</taxon>
        <taxon>SAR86 cluster</taxon>
    </lineage>
</organism>
<dbReference type="EC" id="4.1.1.23" evidence="3 11"/>
<feature type="binding site" evidence="10">
    <location>
        <position position="7"/>
    </location>
    <ligand>
        <name>substrate</name>
    </ligand>
</feature>
<dbReference type="STRING" id="1123866.NT01SARS_0853"/>
<keyword evidence="5 11" id="KW-0210">Decarboxylase</keyword>
<dbReference type="InterPro" id="IPR011060">
    <property type="entry name" value="RibuloseP-bd_barrel"/>
</dbReference>
<gene>
    <name evidence="13" type="primary">pyrF</name>
    <name evidence="13" type="ORF">NT01SARS_0853</name>
</gene>